<dbReference type="GO" id="GO:0000139">
    <property type="term" value="C:Golgi membrane"/>
    <property type="evidence" value="ECO:0007669"/>
    <property type="project" value="TreeGrafter"/>
</dbReference>
<keyword evidence="2" id="KW-0813">Transport</keyword>
<keyword evidence="10" id="KW-1185">Reference proteome</keyword>
<evidence type="ECO:0000256" key="6">
    <source>
        <dbReference type="ARBA" id="ARBA00023136"/>
    </source>
</evidence>
<gene>
    <name evidence="9" type="ORF">CYCCA115_LOCUS608</name>
</gene>
<keyword evidence="5" id="KW-1133">Transmembrane helix</keyword>
<accession>A0AAD2CAT8</accession>
<evidence type="ECO:0000313" key="9">
    <source>
        <dbReference type="EMBL" id="CAJ1911787.1"/>
    </source>
</evidence>
<dbReference type="GO" id="GO:0015031">
    <property type="term" value="P:protein transport"/>
    <property type="evidence" value="ECO:0007669"/>
    <property type="project" value="UniProtKB-KW"/>
</dbReference>
<reference evidence="9" key="1">
    <citation type="submission" date="2023-08" db="EMBL/GenBank/DDBJ databases">
        <authorList>
            <person name="Audoor S."/>
            <person name="Bilcke G."/>
        </authorList>
    </citation>
    <scope>NUCLEOTIDE SEQUENCE</scope>
</reference>
<keyword evidence="4" id="KW-0653">Protein transport</keyword>
<evidence type="ECO:0000256" key="2">
    <source>
        <dbReference type="ARBA" id="ARBA00022448"/>
    </source>
</evidence>
<evidence type="ECO:0000256" key="8">
    <source>
        <dbReference type="SAM" id="SignalP"/>
    </source>
</evidence>
<organism evidence="9 10">
    <name type="scientific">Cylindrotheca closterium</name>
    <dbReference type="NCBI Taxonomy" id="2856"/>
    <lineage>
        <taxon>Eukaryota</taxon>
        <taxon>Sar</taxon>
        <taxon>Stramenopiles</taxon>
        <taxon>Ochrophyta</taxon>
        <taxon>Bacillariophyta</taxon>
        <taxon>Bacillariophyceae</taxon>
        <taxon>Bacillariophycidae</taxon>
        <taxon>Bacillariales</taxon>
        <taxon>Bacillariaceae</taxon>
        <taxon>Cylindrotheca</taxon>
    </lineage>
</organism>
<dbReference type="InterPro" id="IPR013880">
    <property type="entry name" value="Yos1"/>
</dbReference>
<evidence type="ECO:0000256" key="5">
    <source>
        <dbReference type="ARBA" id="ARBA00022989"/>
    </source>
</evidence>
<comment type="similarity">
    <text evidence="7">Belongs to the YOS1 family.</text>
</comment>
<dbReference type="Proteomes" id="UP001295423">
    <property type="component" value="Unassembled WGS sequence"/>
</dbReference>
<keyword evidence="8" id="KW-0732">Signal</keyword>
<evidence type="ECO:0000256" key="4">
    <source>
        <dbReference type="ARBA" id="ARBA00022927"/>
    </source>
</evidence>
<proteinExistence type="inferred from homology"/>
<feature type="signal peptide" evidence="8">
    <location>
        <begin position="1"/>
        <end position="21"/>
    </location>
</feature>
<dbReference type="GO" id="GO:0030134">
    <property type="term" value="C:COPII-coated ER to Golgi transport vesicle"/>
    <property type="evidence" value="ECO:0007669"/>
    <property type="project" value="TreeGrafter"/>
</dbReference>
<comment type="caution">
    <text evidence="9">The sequence shown here is derived from an EMBL/GenBank/DDBJ whole genome shotgun (WGS) entry which is preliminary data.</text>
</comment>
<dbReference type="EMBL" id="CAKOGP040000001">
    <property type="protein sequence ID" value="CAJ1911787.1"/>
    <property type="molecule type" value="Genomic_DNA"/>
</dbReference>
<evidence type="ECO:0000256" key="7">
    <source>
        <dbReference type="ARBA" id="ARBA00024203"/>
    </source>
</evidence>
<comment type="subcellular location">
    <subcellularLocation>
        <location evidence="1">Membrane</location>
    </subcellularLocation>
</comment>
<sequence>MGFSLWNLFKVGLLLLNSVLILNRKRFLAKHGLDDITVMGGGSPLRTQAVGILHAVQYLKMPVIAANSITILFEIFFGG</sequence>
<name>A0AAD2CAT8_9STRA</name>
<evidence type="ECO:0000256" key="3">
    <source>
        <dbReference type="ARBA" id="ARBA00022692"/>
    </source>
</evidence>
<feature type="chain" id="PRO_5042181624" evidence="8">
    <location>
        <begin position="22"/>
        <end position="79"/>
    </location>
</feature>
<protein>
    <submittedName>
        <fullName evidence="9">Uncharacterized protein</fullName>
    </submittedName>
</protein>
<dbReference type="AlphaFoldDB" id="A0AAD2CAT8"/>
<dbReference type="PANTHER" id="PTHR15858:SF0">
    <property type="entry name" value="IMMEDIATE EARLY RESPONSE 3-INTERACTING PROTEIN 1"/>
    <property type="match status" value="1"/>
</dbReference>
<dbReference type="GO" id="GO:0006888">
    <property type="term" value="P:endoplasmic reticulum to Golgi vesicle-mediated transport"/>
    <property type="evidence" value="ECO:0007669"/>
    <property type="project" value="TreeGrafter"/>
</dbReference>
<dbReference type="Pfam" id="PF08571">
    <property type="entry name" value="Yos1"/>
    <property type="match status" value="1"/>
</dbReference>
<keyword evidence="3" id="KW-0812">Transmembrane</keyword>
<evidence type="ECO:0000313" key="10">
    <source>
        <dbReference type="Proteomes" id="UP001295423"/>
    </source>
</evidence>
<evidence type="ECO:0000256" key="1">
    <source>
        <dbReference type="ARBA" id="ARBA00004370"/>
    </source>
</evidence>
<dbReference type="PANTHER" id="PTHR15858">
    <property type="entry name" value="IMMEDIATE EARLY RESPONSE 3-INTERACTING PROTEIN 1"/>
    <property type="match status" value="1"/>
</dbReference>
<keyword evidence="6" id="KW-0472">Membrane</keyword>
<dbReference type="GO" id="GO:0005789">
    <property type="term" value="C:endoplasmic reticulum membrane"/>
    <property type="evidence" value="ECO:0007669"/>
    <property type="project" value="TreeGrafter"/>
</dbReference>